<evidence type="ECO:0000313" key="2">
    <source>
        <dbReference type="EMBL" id="MFF4774753.1"/>
    </source>
</evidence>
<accession>A0ABW6V612</accession>
<sequence length="62" mass="7132">MRRDKDREHNRDRRDVGGVESGAEIEDEPDFAEEHAPSETDPANARASDGWPDERWDKPTQV</sequence>
<comment type="caution">
    <text evidence="2">The sequence shown here is derived from an EMBL/GenBank/DDBJ whole genome shotgun (WGS) entry which is preliminary data.</text>
</comment>
<protein>
    <submittedName>
        <fullName evidence="2">Uncharacterized protein</fullName>
    </submittedName>
</protein>
<dbReference type="EMBL" id="JBIAXI010000010">
    <property type="protein sequence ID" value="MFF4774753.1"/>
    <property type="molecule type" value="Genomic_DNA"/>
</dbReference>
<dbReference type="Proteomes" id="UP001602119">
    <property type="component" value="Unassembled WGS sequence"/>
</dbReference>
<evidence type="ECO:0000313" key="3">
    <source>
        <dbReference type="Proteomes" id="UP001602119"/>
    </source>
</evidence>
<reference evidence="2 3" key="1">
    <citation type="submission" date="2024-10" db="EMBL/GenBank/DDBJ databases">
        <title>The Natural Products Discovery Center: Release of the First 8490 Sequenced Strains for Exploring Actinobacteria Biosynthetic Diversity.</title>
        <authorList>
            <person name="Kalkreuter E."/>
            <person name="Kautsar S.A."/>
            <person name="Yang D."/>
            <person name="Bader C.D."/>
            <person name="Teijaro C.N."/>
            <person name="Fluegel L."/>
            <person name="Davis C.M."/>
            <person name="Simpson J.R."/>
            <person name="Lauterbach L."/>
            <person name="Steele A.D."/>
            <person name="Gui C."/>
            <person name="Meng S."/>
            <person name="Li G."/>
            <person name="Viehrig K."/>
            <person name="Ye F."/>
            <person name="Su P."/>
            <person name="Kiefer A.F."/>
            <person name="Nichols A."/>
            <person name="Cepeda A.J."/>
            <person name="Yan W."/>
            <person name="Fan B."/>
            <person name="Jiang Y."/>
            <person name="Adhikari A."/>
            <person name="Zheng C.-J."/>
            <person name="Schuster L."/>
            <person name="Cowan T.M."/>
            <person name="Smanski M.J."/>
            <person name="Chevrette M.G."/>
            <person name="De Carvalho L.P.S."/>
            <person name="Shen B."/>
        </authorList>
    </citation>
    <scope>NUCLEOTIDE SEQUENCE [LARGE SCALE GENOMIC DNA]</scope>
    <source>
        <strain evidence="2 3">NPDC001281</strain>
    </source>
</reference>
<dbReference type="RefSeq" id="WP_387343058.1">
    <property type="nucleotide sequence ID" value="NZ_JBIAXI010000010.1"/>
</dbReference>
<organism evidence="2 3">
    <name type="scientific">Microtetraspora fusca</name>
    <dbReference type="NCBI Taxonomy" id="1997"/>
    <lineage>
        <taxon>Bacteria</taxon>
        <taxon>Bacillati</taxon>
        <taxon>Actinomycetota</taxon>
        <taxon>Actinomycetes</taxon>
        <taxon>Streptosporangiales</taxon>
        <taxon>Streptosporangiaceae</taxon>
        <taxon>Microtetraspora</taxon>
    </lineage>
</organism>
<feature type="region of interest" description="Disordered" evidence="1">
    <location>
        <begin position="1"/>
        <end position="62"/>
    </location>
</feature>
<feature type="compositionally biased region" description="Basic and acidic residues" evidence="1">
    <location>
        <begin position="52"/>
        <end position="62"/>
    </location>
</feature>
<feature type="compositionally biased region" description="Basic and acidic residues" evidence="1">
    <location>
        <begin position="1"/>
        <end position="17"/>
    </location>
</feature>
<evidence type="ECO:0000256" key="1">
    <source>
        <dbReference type="SAM" id="MobiDB-lite"/>
    </source>
</evidence>
<proteinExistence type="predicted"/>
<gene>
    <name evidence="2" type="ORF">ACFY05_18040</name>
</gene>
<keyword evidence="3" id="KW-1185">Reference proteome</keyword>
<name>A0ABW6V612_MICFU</name>